<evidence type="ECO:0000259" key="1">
    <source>
        <dbReference type="Pfam" id="PF12728"/>
    </source>
</evidence>
<comment type="caution">
    <text evidence="2">The sequence shown here is derived from an EMBL/GenBank/DDBJ whole genome shotgun (WGS) entry which is preliminary data.</text>
</comment>
<keyword evidence="3" id="KW-1185">Reference proteome</keyword>
<reference evidence="2" key="1">
    <citation type="journal article" date="2014" name="Int. J. Syst. Evol. Microbiol.">
        <title>Complete genome sequence of Corynebacterium casei LMG S-19264T (=DSM 44701T), isolated from a smear-ripened cheese.</title>
        <authorList>
            <consortium name="US DOE Joint Genome Institute (JGI-PGF)"/>
            <person name="Walter F."/>
            <person name="Albersmeier A."/>
            <person name="Kalinowski J."/>
            <person name="Ruckert C."/>
        </authorList>
    </citation>
    <scope>NUCLEOTIDE SEQUENCE</scope>
    <source>
        <strain evidence="2">CGMCC 4.7278</strain>
    </source>
</reference>
<evidence type="ECO:0000313" key="3">
    <source>
        <dbReference type="Proteomes" id="UP000612956"/>
    </source>
</evidence>
<dbReference type="InterPro" id="IPR010093">
    <property type="entry name" value="SinI_DNA-bd"/>
</dbReference>
<sequence length="157" mass="16559">MSTSFIRDDKAVLSISEDEATQARAFLAHVENAGSTHSAHGNAGITVSLDTGASVEMPAQLTALVSQVLDLVARGCTVTVGSVPNEVTTTVAGRMLGISRPTLMKLISAGEIPAHKVGSHTRLKTADVLAHRDIQRADQRESFDALRAIEDQLGLTD</sequence>
<dbReference type="InterPro" id="IPR041657">
    <property type="entry name" value="HTH_17"/>
</dbReference>
<protein>
    <recommendedName>
        <fullName evidence="1">Helix-turn-helix domain-containing protein</fullName>
    </recommendedName>
</protein>
<accession>A0A917QFB6</accession>
<dbReference type="NCBIfam" id="TIGR01764">
    <property type="entry name" value="excise"/>
    <property type="match status" value="1"/>
</dbReference>
<dbReference type="Pfam" id="PF12728">
    <property type="entry name" value="HTH_17"/>
    <property type="match status" value="1"/>
</dbReference>
<dbReference type="AlphaFoldDB" id="A0A917QFB6"/>
<evidence type="ECO:0000313" key="2">
    <source>
        <dbReference type="EMBL" id="GGK48652.1"/>
    </source>
</evidence>
<dbReference type="RefSeq" id="WP_229683850.1">
    <property type="nucleotide sequence ID" value="NZ_BMMW01000002.1"/>
</dbReference>
<dbReference type="Proteomes" id="UP000612956">
    <property type="component" value="Unassembled WGS sequence"/>
</dbReference>
<dbReference type="GO" id="GO:0003677">
    <property type="term" value="F:DNA binding"/>
    <property type="evidence" value="ECO:0007669"/>
    <property type="project" value="InterPro"/>
</dbReference>
<dbReference type="EMBL" id="BMMW01000002">
    <property type="protein sequence ID" value="GGK48652.1"/>
    <property type="molecule type" value="Genomic_DNA"/>
</dbReference>
<proteinExistence type="predicted"/>
<gene>
    <name evidence="2" type="ORF">GCM10011591_20090</name>
</gene>
<reference evidence="2" key="2">
    <citation type="submission" date="2020-09" db="EMBL/GenBank/DDBJ databases">
        <authorList>
            <person name="Sun Q."/>
            <person name="Zhou Y."/>
        </authorList>
    </citation>
    <scope>NUCLEOTIDE SEQUENCE</scope>
    <source>
        <strain evidence="2">CGMCC 4.7278</strain>
    </source>
</reference>
<name>A0A917QFB6_9NOCA</name>
<feature type="domain" description="Helix-turn-helix" evidence="1">
    <location>
        <begin position="88"/>
        <end position="130"/>
    </location>
</feature>
<organism evidence="2 3">
    <name type="scientific">Nocardia camponoti</name>
    <dbReference type="NCBI Taxonomy" id="1616106"/>
    <lineage>
        <taxon>Bacteria</taxon>
        <taxon>Bacillati</taxon>
        <taxon>Actinomycetota</taxon>
        <taxon>Actinomycetes</taxon>
        <taxon>Mycobacteriales</taxon>
        <taxon>Nocardiaceae</taxon>
        <taxon>Nocardia</taxon>
    </lineage>
</organism>